<evidence type="ECO:0008006" key="3">
    <source>
        <dbReference type="Google" id="ProtNLM"/>
    </source>
</evidence>
<organism evidence="1 2">
    <name type="scientific">Agrococcus jejuensis</name>
    <dbReference type="NCBI Taxonomy" id="399736"/>
    <lineage>
        <taxon>Bacteria</taxon>
        <taxon>Bacillati</taxon>
        <taxon>Actinomycetota</taxon>
        <taxon>Actinomycetes</taxon>
        <taxon>Micrococcales</taxon>
        <taxon>Microbacteriaceae</taxon>
        <taxon>Agrococcus</taxon>
    </lineage>
</organism>
<dbReference type="Pfam" id="PF13830">
    <property type="entry name" value="DUF4192"/>
    <property type="match status" value="1"/>
</dbReference>
<keyword evidence="2" id="KW-1185">Reference proteome</keyword>
<protein>
    <recommendedName>
        <fullName evidence="3">DUF4192 domain-containing protein</fullName>
    </recommendedName>
</protein>
<dbReference type="AlphaFoldDB" id="A0A1G8ATR2"/>
<evidence type="ECO:0000313" key="2">
    <source>
        <dbReference type="Proteomes" id="UP000198822"/>
    </source>
</evidence>
<accession>A0A1G8ATR2</accession>
<gene>
    <name evidence="1" type="ORF">SAMN04489720_0529</name>
</gene>
<dbReference type="EMBL" id="LT629695">
    <property type="protein sequence ID" value="SDH24381.1"/>
    <property type="molecule type" value="Genomic_DNA"/>
</dbReference>
<sequence>MLPGMQIVRASSPQQLLLALPHLAGPAIARSILVVPFHGSRTGMALRCDIPVLPRGALVPWADDVVGSVLDAEPDGVAIAVVTDRIVGAGALPHRALVRALVAACRRARVPVRARLCQSADAWGDYAQPQAARGPLAELEVTEGLPFLAPTPAPRVPEPASPSRCAAVADALDAIVTSGAMRAALDDPVVPVELALQAAVLSPEQAATVLALVQRPAIRDATTCQLLDGIAAGVEAHALQRTGGSAAGADRMLGVGPAPDRDRVERGVGLLEHVVAVAPTGMRAAPLVMLASLHWLLGRSGTAAACVEASLRDDPELGMALLMATVLHAGMLPEWVAAERAAVS</sequence>
<evidence type="ECO:0000313" key="1">
    <source>
        <dbReference type="EMBL" id="SDH24381.1"/>
    </source>
</evidence>
<proteinExistence type="predicted"/>
<reference evidence="2" key="1">
    <citation type="submission" date="2016-10" db="EMBL/GenBank/DDBJ databases">
        <authorList>
            <person name="Varghese N."/>
            <person name="Submissions S."/>
        </authorList>
    </citation>
    <scope>NUCLEOTIDE SEQUENCE [LARGE SCALE GENOMIC DNA]</scope>
    <source>
        <strain evidence="2">DSM 22002</strain>
    </source>
</reference>
<name>A0A1G8ATR2_9MICO</name>
<dbReference type="InterPro" id="IPR025447">
    <property type="entry name" value="DUF4192"/>
</dbReference>
<dbReference type="STRING" id="399736.SAMN04489720_0529"/>
<dbReference type="Proteomes" id="UP000198822">
    <property type="component" value="Chromosome I"/>
</dbReference>